<evidence type="ECO:0000313" key="2">
    <source>
        <dbReference type="Proteomes" id="UP001498398"/>
    </source>
</evidence>
<organism evidence="1 2">
    <name type="scientific">Marasmiellus scandens</name>
    <dbReference type="NCBI Taxonomy" id="2682957"/>
    <lineage>
        <taxon>Eukaryota</taxon>
        <taxon>Fungi</taxon>
        <taxon>Dikarya</taxon>
        <taxon>Basidiomycota</taxon>
        <taxon>Agaricomycotina</taxon>
        <taxon>Agaricomycetes</taxon>
        <taxon>Agaricomycetidae</taxon>
        <taxon>Agaricales</taxon>
        <taxon>Marasmiineae</taxon>
        <taxon>Omphalotaceae</taxon>
        <taxon>Marasmiellus</taxon>
    </lineage>
</organism>
<proteinExistence type="predicted"/>
<gene>
    <name evidence="1" type="ORF">VKT23_004112</name>
</gene>
<name>A0ABR1JTS1_9AGAR</name>
<sequence>MSLRTASRSALSSAKHIELGNVPTSITPADIRRLLWRSKVQDVQDGMFNLTSYIFIFITIF</sequence>
<dbReference type="EMBL" id="JBANRG010000004">
    <property type="protein sequence ID" value="KAK7467050.1"/>
    <property type="molecule type" value="Genomic_DNA"/>
</dbReference>
<dbReference type="Proteomes" id="UP001498398">
    <property type="component" value="Unassembled WGS sequence"/>
</dbReference>
<protein>
    <submittedName>
        <fullName evidence="1">Uncharacterized protein</fullName>
    </submittedName>
</protein>
<keyword evidence="2" id="KW-1185">Reference proteome</keyword>
<comment type="caution">
    <text evidence="1">The sequence shown here is derived from an EMBL/GenBank/DDBJ whole genome shotgun (WGS) entry which is preliminary data.</text>
</comment>
<evidence type="ECO:0000313" key="1">
    <source>
        <dbReference type="EMBL" id="KAK7467050.1"/>
    </source>
</evidence>
<reference evidence="1 2" key="1">
    <citation type="submission" date="2024-01" db="EMBL/GenBank/DDBJ databases">
        <title>A draft genome for the cacao thread blight pathogen Marasmiellus scandens.</title>
        <authorList>
            <person name="Baruah I.K."/>
            <person name="Leung J."/>
            <person name="Bukari Y."/>
            <person name="Amoako-Attah I."/>
            <person name="Meinhardt L.W."/>
            <person name="Bailey B.A."/>
            <person name="Cohen S.P."/>
        </authorList>
    </citation>
    <scope>NUCLEOTIDE SEQUENCE [LARGE SCALE GENOMIC DNA]</scope>
    <source>
        <strain evidence="1 2">GH-19</strain>
    </source>
</reference>
<accession>A0ABR1JTS1</accession>